<dbReference type="PROSITE" id="PS51012">
    <property type="entry name" value="ABC_TM2"/>
    <property type="match status" value="1"/>
</dbReference>
<dbReference type="PANTHER" id="PTHR30413:SF8">
    <property type="entry name" value="TRANSPORT PERMEASE PROTEIN"/>
    <property type="match status" value="1"/>
</dbReference>
<feature type="transmembrane region" description="Helical" evidence="9">
    <location>
        <begin position="256"/>
        <end position="277"/>
    </location>
</feature>
<dbReference type="Pfam" id="PF01061">
    <property type="entry name" value="ABC2_membrane"/>
    <property type="match status" value="1"/>
</dbReference>
<evidence type="ECO:0000256" key="7">
    <source>
        <dbReference type="ARBA" id="ARBA00022989"/>
    </source>
</evidence>
<keyword evidence="12" id="KW-1185">Reference proteome</keyword>
<evidence type="ECO:0000256" key="9">
    <source>
        <dbReference type="RuleBase" id="RU361157"/>
    </source>
</evidence>
<keyword evidence="3 9" id="KW-0813">Transport</keyword>
<accession>A0A4Q1K0U3</accession>
<feature type="transmembrane region" description="Helical" evidence="9">
    <location>
        <begin position="82"/>
        <end position="99"/>
    </location>
</feature>
<dbReference type="InterPro" id="IPR000412">
    <property type="entry name" value="ABC_2_transport"/>
</dbReference>
<proteinExistence type="inferred from homology"/>
<keyword evidence="6 9" id="KW-0812">Transmembrane</keyword>
<feature type="transmembrane region" description="Helical" evidence="9">
    <location>
        <begin position="163"/>
        <end position="184"/>
    </location>
</feature>
<dbReference type="RefSeq" id="WP_129436195.1">
    <property type="nucleotide sequence ID" value="NZ_SBKO01000004.1"/>
</dbReference>
<dbReference type="AlphaFoldDB" id="A0A4Q1K0U3"/>
<keyword evidence="8 9" id="KW-0472">Membrane</keyword>
<dbReference type="GO" id="GO:0043190">
    <property type="term" value="C:ATP-binding cassette (ABC) transporter complex"/>
    <property type="evidence" value="ECO:0007669"/>
    <property type="project" value="InterPro"/>
</dbReference>
<evidence type="ECO:0000256" key="8">
    <source>
        <dbReference type="ARBA" id="ARBA00023136"/>
    </source>
</evidence>
<evidence type="ECO:0000259" key="10">
    <source>
        <dbReference type="PROSITE" id="PS51012"/>
    </source>
</evidence>
<evidence type="ECO:0000256" key="4">
    <source>
        <dbReference type="ARBA" id="ARBA00022475"/>
    </source>
</evidence>
<evidence type="ECO:0000256" key="3">
    <source>
        <dbReference type="ARBA" id="ARBA00022448"/>
    </source>
</evidence>
<dbReference type="OrthoDB" id="9786910at2"/>
<organism evidence="11 12">
    <name type="scientific">Flavobacterium amnicola</name>
    <dbReference type="NCBI Taxonomy" id="2506422"/>
    <lineage>
        <taxon>Bacteria</taxon>
        <taxon>Pseudomonadati</taxon>
        <taxon>Bacteroidota</taxon>
        <taxon>Flavobacteriia</taxon>
        <taxon>Flavobacteriales</taxon>
        <taxon>Flavobacteriaceae</taxon>
        <taxon>Flavobacterium</taxon>
    </lineage>
</organism>
<feature type="domain" description="ABC transmembrane type-2" evidence="10">
    <location>
        <begin position="51"/>
        <end position="280"/>
    </location>
</feature>
<evidence type="ECO:0000256" key="6">
    <source>
        <dbReference type="ARBA" id="ARBA00022692"/>
    </source>
</evidence>
<dbReference type="PRINTS" id="PR00164">
    <property type="entry name" value="ABC2TRNSPORT"/>
</dbReference>
<sequence length="288" mass="33641">MQGNNDDEWLFEISSKKGLFELDYKELWHYKDLLFLFVKRDIVTFYKQTILGPIWFIIQPLITSFIQFVIFSRISNIPSDGVPYFLFVLAGNVLWFYFSDCFKSTSEVFKANQNLFGKVYFPRLIMPLAIVFSNLVKFGIQFVFFLGVLFYCMYNGYNVSPNLYTLYTPILLFVMILLALGLGMIITSMTTKYRDLTFVISFGISLYMYITPIVYPTSLALEKLPESLHYLVYLNPLTSIFDFFKYAYLGSGKLDFFGVLYSFIFSVVIFFAGVFVFNRTEKNFIDVI</sequence>
<comment type="subcellular location">
    <subcellularLocation>
        <location evidence="1">Cell inner membrane</location>
        <topology evidence="1">Multi-pass membrane protein</topology>
    </subcellularLocation>
    <subcellularLocation>
        <location evidence="9">Cell membrane</location>
        <topology evidence="9">Multi-pass membrane protein</topology>
    </subcellularLocation>
</comment>
<keyword evidence="7 9" id="KW-1133">Transmembrane helix</keyword>
<evidence type="ECO:0000313" key="11">
    <source>
        <dbReference type="EMBL" id="RXR17767.1"/>
    </source>
</evidence>
<comment type="caution">
    <text evidence="11">The sequence shown here is derived from an EMBL/GenBank/DDBJ whole genome shotgun (WGS) entry which is preliminary data.</text>
</comment>
<evidence type="ECO:0000256" key="1">
    <source>
        <dbReference type="ARBA" id="ARBA00004429"/>
    </source>
</evidence>
<evidence type="ECO:0000313" key="12">
    <source>
        <dbReference type="Proteomes" id="UP000290283"/>
    </source>
</evidence>
<dbReference type="InterPro" id="IPR047817">
    <property type="entry name" value="ABC2_TM_bact-type"/>
</dbReference>
<evidence type="ECO:0000256" key="2">
    <source>
        <dbReference type="ARBA" id="ARBA00007783"/>
    </source>
</evidence>
<dbReference type="GO" id="GO:0140359">
    <property type="term" value="F:ABC-type transporter activity"/>
    <property type="evidence" value="ECO:0007669"/>
    <property type="project" value="InterPro"/>
</dbReference>
<keyword evidence="4 9" id="KW-1003">Cell membrane</keyword>
<feature type="transmembrane region" description="Helical" evidence="9">
    <location>
        <begin position="49"/>
        <end position="70"/>
    </location>
</feature>
<dbReference type="GO" id="GO:0015920">
    <property type="term" value="P:lipopolysaccharide transport"/>
    <property type="evidence" value="ECO:0007669"/>
    <property type="project" value="TreeGrafter"/>
</dbReference>
<gene>
    <name evidence="11" type="ORF">EQG63_09800</name>
</gene>
<comment type="similarity">
    <text evidence="2 9">Belongs to the ABC-2 integral membrane protein family.</text>
</comment>
<evidence type="ECO:0000256" key="5">
    <source>
        <dbReference type="ARBA" id="ARBA00022519"/>
    </source>
</evidence>
<name>A0A4Q1K0U3_9FLAO</name>
<reference evidence="12" key="1">
    <citation type="submission" date="2019-01" db="EMBL/GenBank/DDBJ databases">
        <title>Cytophagaceae bacterium strain CAR-16.</title>
        <authorList>
            <person name="Chen W.-M."/>
        </authorList>
    </citation>
    <scope>NUCLEOTIDE SEQUENCE [LARGE SCALE GENOMIC DNA]</scope>
    <source>
        <strain evidence="12">LLJ-11</strain>
    </source>
</reference>
<dbReference type="PANTHER" id="PTHR30413">
    <property type="entry name" value="INNER MEMBRANE TRANSPORT PERMEASE"/>
    <property type="match status" value="1"/>
</dbReference>
<dbReference type="Proteomes" id="UP000290283">
    <property type="component" value="Unassembled WGS sequence"/>
</dbReference>
<dbReference type="InterPro" id="IPR013525">
    <property type="entry name" value="ABC2_TM"/>
</dbReference>
<protein>
    <recommendedName>
        <fullName evidence="9">Transport permease protein</fullName>
    </recommendedName>
</protein>
<keyword evidence="5" id="KW-0997">Cell inner membrane</keyword>
<dbReference type="EMBL" id="SBKO01000004">
    <property type="protein sequence ID" value="RXR17767.1"/>
    <property type="molecule type" value="Genomic_DNA"/>
</dbReference>
<feature type="transmembrane region" description="Helical" evidence="9">
    <location>
        <begin position="120"/>
        <end position="151"/>
    </location>
</feature>
<feature type="transmembrane region" description="Helical" evidence="9">
    <location>
        <begin position="196"/>
        <end position="215"/>
    </location>
</feature>